<accession>A0A5B7EFA2</accession>
<sequence length="198" mass="21665">MTPDVQACEAHPFSLNNHISKTRGVGKQETILILFRVAVVRRPIRADVAQDEQRKVPLMTRAAGTGSGAASRELRANKGTPGVCKPPDASCPPLDATHLNTPRFHTTLPQRAPSSSRATPDHEDTAILLTQTMLSITLLSQLNEIKVYTLLHGRHTNATLTRQLLSNLRGRVMRGARRDGAGEGIRVDARAWLAWDAE</sequence>
<evidence type="ECO:0000313" key="2">
    <source>
        <dbReference type="EMBL" id="MPC31959.1"/>
    </source>
</evidence>
<name>A0A5B7EFA2_PORTR</name>
<comment type="caution">
    <text evidence="2">The sequence shown here is derived from an EMBL/GenBank/DDBJ whole genome shotgun (WGS) entry which is preliminary data.</text>
</comment>
<gene>
    <name evidence="2" type="ORF">E2C01_025260</name>
</gene>
<dbReference type="AlphaFoldDB" id="A0A5B7EFA2"/>
<organism evidence="2 3">
    <name type="scientific">Portunus trituberculatus</name>
    <name type="common">Swimming crab</name>
    <name type="synonym">Neptunus trituberculatus</name>
    <dbReference type="NCBI Taxonomy" id="210409"/>
    <lineage>
        <taxon>Eukaryota</taxon>
        <taxon>Metazoa</taxon>
        <taxon>Ecdysozoa</taxon>
        <taxon>Arthropoda</taxon>
        <taxon>Crustacea</taxon>
        <taxon>Multicrustacea</taxon>
        <taxon>Malacostraca</taxon>
        <taxon>Eumalacostraca</taxon>
        <taxon>Eucarida</taxon>
        <taxon>Decapoda</taxon>
        <taxon>Pleocyemata</taxon>
        <taxon>Brachyura</taxon>
        <taxon>Eubrachyura</taxon>
        <taxon>Portunoidea</taxon>
        <taxon>Portunidae</taxon>
        <taxon>Portuninae</taxon>
        <taxon>Portunus</taxon>
    </lineage>
</organism>
<evidence type="ECO:0000256" key="1">
    <source>
        <dbReference type="SAM" id="MobiDB-lite"/>
    </source>
</evidence>
<reference evidence="2 3" key="1">
    <citation type="submission" date="2019-05" db="EMBL/GenBank/DDBJ databases">
        <title>Another draft genome of Portunus trituberculatus and its Hox gene families provides insights of decapod evolution.</title>
        <authorList>
            <person name="Jeong J.-H."/>
            <person name="Song I."/>
            <person name="Kim S."/>
            <person name="Choi T."/>
            <person name="Kim D."/>
            <person name="Ryu S."/>
            <person name="Kim W."/>
        </authorList>
    </citation>
    <scope>NUCLEOTIDE SEQUENCE [LARGE SCALE GENOMIC DNA]</scope>
    <source>
        <tissue evidence="2">Muscle</tissue>
    </source>
</reference>
<evidence type="ECO:0000313" key="3">
    <source>
        <dbReference type="Proteomes" id="UP000324222"/>
    </source>
</evidence>
<proteinExistence type="predicted"/>
<feature type="region of interest" description="Disordered" evidence="1">
    <location>
        <begin position="63"/>
        <end position="86"/>
    </location>
</feature>
<dbReference type="Proteomes" id="UP000324222">
    <property type="component" value="Unassembled WGS sequence"/>
</dbReference>
<protein>
    <submittedName>
        <fullName evidence="2">Uncharacterized protein</fullName>
    </submittedName>
</protein>
<keyword evidence="3" id="KW-1185">Reference proteome</keyword>
<dbReference type="EMBL" id="VSRR010002536">
    <property type="protein sequence ID" value="MPC31959.1"/>
    <property type="molecule type" value="Genomic_DNA"/>
</dbReference>